<feature type="region of interest" description="Disordered" evidence="5">
    <location>
        <begin position="1"/>
        <end position="40"/>
    </location>
</feature>
<dbReference type="InterPro" id="IPR009057">
    <property type="entry name" value="Homeodomain-like_sf"/>
</dbReference>
<accession>A0A5B6VZM1</accession>
<protein>
    <submittedName>
        <fullName evidence="6">Myb family transcription factor PHL8-like</fullName>
    </submittedName>
</protein>
<evidence type="ECO:0000256" key="2">
    <source>
        <dbReference type="ARBA" id="ARBA00023015"/>
    </source>
</evidence>
<dbReference type="GO" id="GO:0003700">
    <property type="term" value="F:DNA-binding transcription factor activity"/>
    <property type="evidence" value="ECO:0007669"/>
    <property type="project" value="InterPro"/>
</dbReference>
<evidence type="ECO:0000256" key="4">
    <source>
        <dbReference type="ARBA" id="ARBA00023242"/>
    </source>
</evidence>
<dbReference type="Gene3D" id="1.10.10.60">
    <property type="entry name" value="Homeodomain-like"/>
    <property type="match status" value="1"/>
</dbReference>
<sequence length="401" mass="44320">MMENNVVNQNPGEFKRTEKGKEAVGGHEGDVNGDNQGDHRQIQGGGHNTLLALQETQGPSIPVEINDDQVVNNEVVVKEKPILMVTNEIKPRLRWTYELHAYFVDAVNKLGGPQKLLWGSAVAAEATPKTILDLMDLDGLNLYHVKSHLQKFRLGKFWVKEWQDTSKNVSQHQGGARSLRPLNSPSQNKEPNRRAKAKRNRGPKKEPRGRLYMQLQATSKAMILQAQKHYLWYMESQRMNLNTALANQHLGGAATGNAFPYGQGQSSSGLGTFATMPGPSDFGTVAASPQFYVNQQNACPPTYDAPTGQANPCLQEVPPSGHQPQTSLYPAPESLSTPNGYPASSHQETSPVLSGSETEDEDLIEALLNWDDNEPINLDASFNFDNLHGCINYNDLQDWLK</sequence>
<feature type="region of interest" description="Disordered" evidence="5">
    <location>
        <begin position="169"/>
        <end position="210"/>
    </location>
</feature>
<keyword evidence="4" id="KW-0539">Nucleus</keyword>
<keyword evidence="7" id="KW-1185">Reference proteome</keyword>
<keyword evidence="3" id="KW-0804">Transcription</keyword>
<evidence type="ECO:0000313" key="6">
    <source>
        <dbReference type="EMBL" id="KAA3474780.1"/>
    </source>
</evidence>
<name>A0A5B6VZM1_9ROSI</name>
<reference evidence="7" key="1">
    <citation type="journal article" date="2019" name="Plant Biotechnol. J.">
        <title>Genome sequencing of the Australian wild diploid species Gossypium australe highlights disease resistance and delayed gland morphogenesis.</title>
        <authorList>
            <person name="Cai Y."/>
            <person name="Cai X."/>
            <person name="Wang Q."/>
            <person name="Wang P."/>
            <person name="Zhang Y."/>
            <person name="Cai C."/>
            <person name="Xu Y."/>
            <person name="Wang K."/>
            <person name="Zhou Z."/>
            <person name="Wang C."/>
            <person name="Geng S."/>
            <person name="Li B."/>
            <person name="Dong Q."/>
            <person name="Hou Y."/>
            <person name="Wang H."/>
            <person name="Ai P."/>
            <person name="Liu Z."/>
            <person name="Yi F."/>
            <person name="Sun M."/>
            <person name="An G."/>
            <person name="Cheng J."/>
            <person name="Zhang Y."/>
            <person name="Shi Q."/>
            <person name="Xie Y."/>
            <person name="Shi X."/>
            <person name="Chang Y."/>
            <person name="Huang F."/>
            <person name="Chen Y."/>
            <person name="Hong S."/>
            <person name="Mi L."/>
            <person name="Sun Q."/>
            <person name="Zhang L."/>
            <person name="Zhou B."/>
            <person name="Peng R."/>
            <person name="Zhang X."/>
            <person name="Liu F."/>
        </authorList>
    </citation>
    <scope>NUCLEOTIDE SEQUENCE [LARGE SCALE GENOMIC DNA]</scope>
    <source>
        <strain evidence="7">cv. PA1801</strain>
    </source>
</reference>
<dbReference type="GO" id="GO:0005634">
    <property type="term" value="C:nucleus"/>
    <property type="evidence" value="ECO:0007669"/>
    <property type="project" value="UniProtKB-SubCell"/>
</dbReference>
<feature type="region of interest" description="Disordered" evidence="5">
    <location>
        <begin position="313"/>
        <end position="359"/>
    </location>
</feature>
<dbReference type="AlphaFoldDB" id="A0A5B6VZM1"/>
<evidence type="ECO:0000256" key="3">
    <source>
        <dbReference type="ARBA" id="ARBA00023163"/>
    </source>
</evidence>
<dbReference type="InterPro" id="IPR006447">
    <property type="entry name" value="Myb_dom_plants"/>
</dbReference>
<dbReference type="PANTHER" id="PTHR31499:SF43">
    <property type="entry name" value="MYB FAMILY TRANSCRIPTION FACTOR APL"/>
    <property type="match status" value="1"/>
</dbReference>
<evidence type="ECO:0000313" key="7">
    <source>
        <dbReference type="Proteomes" id="UP000325315"/>
    </source>
</evidence>
<dbReference type="InterPro" id="IPR046955">
    <property type="entry name" value="PHR1-like"/>
</dbReference>
<dbReference type="SUPFAM" id="SSF46689">
    <property type="entry name" value="Homeodomain-like"/>
    <property type="match status" value="1"/>
</dbReference>
<proteinExistence type="predicted"/>
<gene>
    <name evidence="6" type="ORF">EPI10_025040</name>
</gene>
<evidence type="ECO:0000256" key="1">
    <source>
        <dbReference type="ARBA" id="ARBA00004123"/>
    </source>
</evidence>
<keyword evidence="2" id="KW-0805">Transcription regulation</keyword>
<comment type="caution">
    <text evidence="6">The sequence shown here is derived from an EMBL/GenBank/DDBJ whole genome shotgun (WGS) entry which is preliminary data.</text>
</comment>
<evidence type="ECO:0000256" key="5">
    <source>
        <dbReference type="SAM" id="MobiDB-lite"/>
    </source>
</evidence>
<feature type="compositionally biased region" description="Basic and acidic residues" evidence="5">
    <location>
        <begin position="13"/>
        <end position="40"/>
    </location>
</feature>
<dbReference type="PANTHER" id="PTHR31499">
    <property type="entry name" value="MYB FAMILY TRANSCRIPTION FACTOR PHL11"/>
    <property type="match status" value="1"/>
</dbReference>
<dbReference type="NCBIfam" id="TIGR01557">
    <property type="entry name" value="myb_SHAQKYF"/>
    <property type="match status" value="1"/>
</dbReference>
<dbReference type="EMBL" id="SMMG02000005">
    <property type="protein sequence ID" value="KAA3474780.1"/>
    <property type="molecule type" value="Genomic_DNA"/>
</dbReference>
<comment type="subcellular location">
    <subcellularLocation>
        <location evidence="1">Nucleus</location>
    </subcellularLocation>
</comment>
<organism evidence="6 7">
    <name type="scientific">Gossypium australe</name>
    <dbReference type="NCBI Taxonomy" id="47621"/>
    <lineage>
        <taxon>Eukaryota</taxon>
        <taxon>Viridiplantae</taxon>
        <taxon>Streptophyta</taxon>
        <taxon>Embryophyta</taxon>
        <taxon>Tracheophyta</taxon>
        <taxon>Spermatophyta</taxon>
        <taxon>Magnoliopsida</taxon>
        <taxon>eudicotyledons</taxon>
        <taxon>Gunneridae</taxon>
        <taxon>Pentapetalae</taxon>
        <taxon>rosids</taxon>
        <taxon>malvids</taxon>
        <taxon>Malvales</taxon>
        <taxon>Malvaceae</taxon>
        <taxon>Malvoideae</taxon>
        <taxon>Gossypium</taxon>
    </lineage>
</organism>
<dbReference type="OrthoDB" id="852197at2759"/>
<feature type="compositionally biased region" description="Polar residues" evidence="5">
    <location>
        <begin position="1"/>
        <end position="11"/>
    </location>
</feature>
<dbReference type="GO" id="GO:0003677">
    <property type="term" value="F:DNA binding"/>
    <property type="evidence" value="ECO:0007669"/>
    <property type="project" value="InterPro"/>
</dbReference>
<dbReference type="Proteomes" id="UP000325315">
    <property type="component" value="Unassembled WGS sequence"/>
</dbReference>
<feature type="compositionally biased region" description="Polar residues" evidence="5">
    <location>
        <begin position="322"/>
        <end position="356"/>
    </location>
</feature>